<feature type="modified residue" description="O-(pantetheine 4'-phosphoryl)serine" evidence="3">
    <location>
        <position position="39"/>
    </location>
</feature>
<organism evidence="5 6">
    <name type="scientific">Labilibaculum antarcticum</name>
    <dbReference type="NCBI Taxonomy" id="1717717"/>
    <lineage>
        <taxon>Bacteria</taxon>
        <taxon>Pseudomonadati</taxon>
        <taxon>Bacteroidota</taxon>
        <taxon>Bacteroidia</taxon>
        <taxon>Marinilabiliales</taxon>
        <taxon>Marinifilaceae</taxon>
        <taxon>Labilibaculum</taxon>
    </lineage>
</organism>
<proteinExistence type="inferred from homology"/>
<reference evidence="5 6" key="1">
    <citation type="journal article" date="2018" name="Mar. Genomics">
        <title>Complete genome sequence of Marinifilaceae bacterium strain SPP2, isolated from the Antarctic marine sediment.</title>
        <authorList>
            <person name="Watanabe M."/>
            <person name="Kojima H."/>
            <person name="Fukui M."/>
        </authorList>
    </citation>
    <scope>NUCLEOTIDE SEQUENCE [LARGE SCALE GENOMIC DNA]</scope>
    <source>
        <strain evidence="5 6">SPP2</strain>
    </source>
</reference>
<dbReference type="InterPro" id="IPR036736">
    <property type="entry name" value="ACP-like_sf"/>
</dbReference>
<keyword evidence="2 3" id="KW-0597">Phosphoprotein</keyword>
<keyword evidence="6" id="KW-1185">Reference proteome</keyword>
<dbReference type="GO" id="GO:0016020">
    <property type="term" value="C:membrane"/>
    <property type="evidence" value="ECO:0007669"/>
    <property type="project" value="GOC"/>
</dbReference>
<keyword evidence="3" id="KW-0443">Lipid metabolism</keyword>
<evidence type="ECO:0000256" key="3">
    <source>
        <dbReference type="HAMAP-Rule" id="MF_01217"/>
    </source>
</evidence>
<dbReference type="RefSeq" id="WP_096432746.1">
    <property type="nucleotide sequence ID" value="NZ_AP018042.1"/>
</dbReference>
<reference evidence="6" key="2">
    <citation type="journal article" date="2020" name="Antonie Van Leeuwenhoek">
        <title>Labilibaculum antarcticum sp. nov., a novel facultative anaerobic, psychrotorelant bacterium isolated from marine sediment of Antarctica.</title>
        <authorList>
            <person name="Watanabe M."/>
            <person name="Kojima H."/>
            <person name="Fukui M."/>
        </authorList>
    </citation>
    <scope>NUCLEOTIDE SEQUENCE [LARGE SCALE GENOMIC DNA]</scope>
    <source>
        <strain evidence="6">SPP2</strain>
    </source>
</reference>
<keyword evidence="3" id="KW-0275">Fatty acid biosynthesis</keyword>
<keyword evidence="3" id="KW-0276">Fatty acid metabolism</keyword>
<evidence type="ECO:0000313" key="6">
    <source>
        <dbReference type="Proteomes" id="UP000218267"/>
    </source>
</evidence>
<keyword evidence="3" id="KW-0963">Cytoplasm</keyword>
<dbReference type="KEGG" id="mbas:ALGA_4145"/>
<dbReference type="PROSITE" id="PS50075">
    <property type="entry name" value="CARRIER"/>
    <property type="match status" value="1"/>
</dbReference>
<dbReference type="GO" id="GO:0000035">
    <property type="term" value="F:acyl binding"/>
    <property type="evidence" value="ECO:0007669"/>
    <property type="project" value="TreeGrafter"/>
</dbReference>
<keyword evidence="1 3" id="KW-0596">Phosphopantetheine</keyword>
<dbReference type="AlphaFoldDB" id="A0A1Y1CPS0"/>
<dbReference type="Pfam" id="PF00550">
    <property type="entry name" value="PP-binding"/>
    <property type="match status" value="1"/>
</dbReference>
<gene>
    <name evidence="3" type="primary">acpP</name>
    <name evidence="5" type="ORF">ALGA_4145</name>
</gene>
<dbReference type="OrthoDB" id="1004764at2"/>
<comment type="pathway">
    <text evidence="3">Lipid metabolism; fatty acid biosynthesis.</text>
</comment>
<protein>
    <recommendedName>
        <fullName evidence="3">Acyl carrier protein</fullName>
        <shortName evidence="3">ACP</shortName>
    </recommendedName>
</protein>
<comment type="PTM">
    <text evidence="3">4'-phosphopantetheine is transferred from CoA to a specific serine of apo-ACP by AcpS. This modification is essential for activity because fatty acids are bound in thioester linkage to the sulfhydryl of the prosthetic group.</text>
</comment>
<dbReference type="GO" id="GO:0000036">
    <property type="term" value="F:acyl carrier activity"/>
    <property type="evidence" value="ECO:0007669"/>
    <property type="project" value="UniProtKB-UniRule"/>
</dbReference>
<dbReference type="EMBL" id="AP018042">
    <property type="protein sequence ID" value="BAX82436.1"/>
    <property type="molecule type" value="Genomic_DNA"/>
</dbReference>
<dbReference type="InterPro" id="IPR009081">
    <property type="entry name" value="PP-bd_ACP"/>
</dbReference>
<accession>A0A1Y1CPS0</accession>
<dbReference type="PANTHER" id="PTHR20863:SF76">
    <property type="entry name" value="CARRIER DOMAIN-CONTAINING PROTEIN"/>
    <property type="match status" value="1"/>
</dbReference>
<sequence>MTKEEVIKKVDAFLIDEFEIEADQIKPDANFKDDLEIESLDFVDIVVIIEREFGFKVKGEEMTHIRQLSDLYDYIEEQVKVHS</sequence>
<dbReference type="GO" id="GO:0005829">
    <property type="term" value="C:cytosol"/>
    <property type="evidence" value="ECO:0007669"/>
    <property type="project" value="TreeGrafter"/>
</dbReference>
<evidence type="ECO:0000256" key="2">
    <source>
        <dbReference type="ARBA" id="ARBA00022553"/>
    </source>
</evidence>
<feature type="domain" description="Carrier" evidence="4">
    <location>
        <begin position="1"/>
        <end position="79"/>
    </location>
</feature>
<dbReference type="Proteomes" id="UP000218267">
    <property type="component" value="Chromosome"/>
</dbReference>
<comment type="similarity">
    <text evidence="3">Belongs to the acyl carrier protein (ACP) family.</text>
</comment>
<dbReference type="HAMAP" id="MF_01217">
    <property type="entry name" value="Acyl_carrier"/>
    <property type="match status" value="1"/>
</dbReference>
<comment type="subcellular location">
    <subcellularLocation>
        <location evidence="3">Cytoplasm</location>
    </subcellularLocation>
</comment>
<dbReference type="Gene3D" id="1.10.1200.10">
    <property type="entry name" value="ACP-like"/>
    <property type="match status" value="1"/>
</dbReference>
<evidence type="ECO:0000313" key="5">
    <source>
        <dbReference type="EMBL" id="BAX82436.1"/>
    </source>
</evidence>
<dbReference type="UniPathway" id="UPA00094"/>
<dbReference type="SUPFAM" id="SSF47336">
    <property type="entry name" value="ACP-like"/>
    <property type="match status" value="1"/>
</dbReference>
<dbReference type="PANTHER" id="PTHR20863">
    <property type="entry name" value="ACYL CARRIER PROTEIN"/>
    <property type="match status" value="1"/>
</dbReference>
<comment type="function">
    <text evidence="3">Carrier of the growing fatty acid chain in fatty acid biosynthesis.</text>
</comment>
<dbReference type="InterPro" id="IPR003231">
    <property type="entry name" value="ACP"/>
</dbReference>
<evidence type="ECO:0000256" key="1">
    <source>
        <dbReference type="ARBA" id="ARBA00022450"/>
    </source>
</evidence>
<dbReference type="GO" id="GO:0009245">
    <property type="term" value="P:lipid A biosynthetic process"/>
    <property type="evidence" value="ECO:0007669"/>
    <property type="project" value="TreeGrafter"/>
</dbReference>
<name>A0A1Y1CPS0_9BACT</name>
<keyword evidence="3" id="KW-0444">Lipid biosynthesis</keyword>
<evidence type="ECO:0000259" key="4">
    <source>
        <dbReference type="PROSITE" id="PS50075"/>
    </source>
</evidence>